<organism evidence="2 3">
    <name type="scientific">Lactiplantibacillus paraplantarum</name>
    <dbReference type="NCBI Taxonomy" id="60520"/>
    <lineage>
        <taxon>Bacteria</taxon>
        <taxon>Bacillati</taxon>
        <taxon>Bacillota</taxon>
        <taxon>Bacilli</taxon>
        <taxon>Lactobacillales</taxon>
        <taxon>Lactobacillaceae</taxon>
        <taxon>Lactiplantibacillus</taxon>
    </lineage>
</organism>
<evidence type="ECO:0000313" key="3">
    <source>
        <dbReference type="Proteomes" id="UP000292648"/>
    </source>
</evidence>
<dbReference type="Proteomes" id="UP000292648">
    <property type="component" value="Unassembled WGS sequence"/>
</dbReference>
<dbReference type="InterPro" id="IPR001387">
    <property type="entry name" value="Cro/C1-type_HTH"/>
</dbReference>
<dbReference type="Pfam" id="PF01381">
    <property type="entry name" value="HTH_3"/>
    <property type="match status" value="1"/>
</dbReference>
<feature type="domain" description="HTH cro/C1-type" evidence="1">
    <location>
        <begin position="19"/>
        <end position="85"/>
    </location>
</feature>
<dbReference type="SMART" id="SM00530">
    <property type="entry name" value="HTH_XRE"/>
    <property type="match status" value="1"/>
</dbReference>
<dbReference type="EMBL" id="SEHH01000124">
    <property type="protein sequence ID" value="TBX38099.1"/>
    <property type="molecule type" value="Genomic_DNA"/>
</dbReference>
<dbReference type="Gene3D" id="1.10.260.40">
    <property type="entry name" value="lambda repressor-like DNA-binding domains"/>
    <property type="match status" value="1"/>
</dbReference>
<dbReference type="SUPFAM" id="SSF47413">
    <property type="entry name" value="lambda repressor-like DNA-binding domains"/>
    <property type="match status" value="1"/>
</dbReference>
<name>A0A4Q9XYK8_9LACO</name>
<dbReference type="PROSITE" id="PS50943">
    <property type="entry name" value="HTH_CROC1"/>
    <property type="match status" value="1"/>
</dbReference>
<dbReference type="GO" id="GO:0003677">
    <property type="term" value="F:DNA binding"/>
    <property type="evidence" value="ECO:0007669"/>
    <property type="project" value="InterPro"/>
</dbReference>
<comment type="caution">
    <text evidence="2">The sequence shown here is derived from an EMBL/GenBank/DDBJ whole genome shotgun (WGS) entry which is preliminary data.</text>
</comment>
<dbReference type="CDD" id="cd00093">
    <property type="entry name" value="HTH_XRE"/>
    <property type="match status" value="1"/>
</dbReference>
<proteinExistence type="predicted"/>
<evidence type="ECO:0000259" key="1">
    <source>
        <dbReference type="PROSITE" id="PS50943"/>
    </source>
</evidence>
<dbReference type="InterPro" id="IPR010982">
    <property type="entry name" value="Lambda_DNA-bd_dom_sf"/>
</dbReference>
<reference evidence="2 3" key="1">
    <citation type="submission" date="2019-01" db="EMBL/GenBank/DDBJ databases">
        <title>Draft genome sequence of Lactobacillus paraplantarum OSY-TC318, a Producer of the novel lantibiotic Paraplantaracin TC318.</title>
        <authorList>
            <person name="Hussein W.E."/>
            <person name="Huang E."/>
            <person name="Yousef A.E."/>
        </authorList>
    </citation>
    <scope>NUCLEOTIDE SEQUENCE [LARGE SCALE GENOMIC DNA]</scope>
    <source>
        <strain evidence="2 3">OSY-TC318</strain>
    </source>
</reference>
<dbReference type="AlphaFoldDB" id="A0A4Q9XYK8"/>
<protein>
    <submittedName>
        <fullName evidence="2">XRE family transcriptional regulator</fullName>
    </submittedName>
</protein>
<gene>
    <name evidence="2" type="ORF">EUZ87_14260</name>
</gene>
<evidence type="ECO:0000313" key="2">
    <source>
        <dbReference type="EMBL" id="TBX38099.1"/>
    </source>
</evidence>
<sequence length="154" mass="17346">MSKDNDFVASLFKGQSDKIKQARKSANLTQTELADLYNQFLAEHNTKVKPVSYATISRWETGETSPKFETLRVLSAVLNVDEAYLVGAQKEPKSSRTTSIELIEGSTNLKDLKYALADVVADLYDTISLQSDEIEFLQHQIDSINHPEKDEDFD</sequence>
<accession>A0A4Q9XYK8</accession>